<dbReference type="InterPro" id="IPR036390">
    <property type="entry name" value="WH_DNA-bd_sf"/>
</dbReference>
<evidence type="ECO:0000256" key="3">
    <source>
        <dbReference type="ARBA" id="ARBA00023163"/>
    </source>
</evidence>
<dbReference type="PANTHER" id="PTHR30136:SF24">
    <property type="entry name" value="HTH-TYPE TRANSCRIPTIONAL REPRESSOR ALLR"/>
    <property type="match status" value="1"/>
</dbReference>
<dbReference type="GO" id="GO:0003700">
    <property type="term" value="F:DNA-binding transcription factor activity"/>
    <property type="evidence" value="ECO:0007669"/>
    <property type="project" value="TreeGrafter"/>
</dbReference>
<dbReference type="Gene3D" id="1.10.10.10">
    <property type="entry name" value="Winged helix-like DNA-binding domain superfamily/Winged helix DNA-binding domain"/>
    <property type="match status" value="1"/>
</dbReference>
<dbReference type="Pfam" id="PF01614">
    <property type="entry name" value="IclR_C"/>
    <property type="match status" value="1"/>
</dbReference>
<protein>
    <submittedName>
        <fullName evidence="6">IclR family transcriptional regulator</fullName>
    </submittedName>
</protein>
<dbReference type="InterPro" id="IPR029016">
    <property type="entry name" value="GAF-like_dom_sf"/>
</dbReference>
<sequence length="283" mass="30300">MTDQGAIGGTASLSAKVAEGARFATGGPRTGKSIQAVDRALTMLEILAGSKEALGLNELAARAGLNASTCHHLVQTLVGRGYVLQVGRNRGYMLSSRLNELVELQAGEADLADIVKPEIEALAEQLGEAVQLATLHGTKLVTQLRVGRSSAVVEVDEIRKMTALHATATGKAILAWLPDAEIMRVISENGLDRYTSKTITMLHGLIEELRHVRRHGFAIDDEELRDGVVCVGAAIRDEKGAVIASISATYAAHKNSDAYRTHVITGVTETARRLSDQLKANRY</sequence>
<proteinExistence type="predicted"/>
<dbReference type="EMBL" id="JABFCZ010000023">
    <property type="protein sequence ID" value="MBD1548444.1"/>
    <property type="molecule type" value="Genomic_DNA"/>
</dbReference>
<dbReference type="Proteomes" id="UP000598467">
    <property type="component" value="Unassembled WGS sequence"/>
</dbReference>
<dbReference type="GO" id="GO:0003677">
    <property type="term" value="F:DNA binding"/>
    <property type="evidence" value="ECO:0007669"/>
    <property type="project" value="UniProtKB-KW"/>
</dbReference>
<dbReference type="SUPFAM" id="SSF55781">
    <property type="entry name" value="GAF domain-like"/>
    <property type="match status" value="1"/>
</dbReference>
<dbReference type="PROSITE" id="PS51077">
    <property type="entry name" value="HTH_ICLR"/>
    <property type="match status" value="1"/>
</dbReference>
<comment type="caution">
    <text evidence="6">The sequence shown here is derived from an EMBL/GenBank/DDBJ whole genome shotgun (WGS) entry which is preliminary data.</text>
</comment>
<feature type="domain" description="HTH iclR-type" evidence="4">
    <location>
        <begin position="34"/>
        <end position="96"/>
    </location>
</feature>
<dbReference type="RefSeq" id="WP_190293137.1">
    <property type="nucleotide sequence ID" value="NZ_JABFCZ010000023.1"/>
</dbReference>
<organism evidence="6 7">
    <name type="scientific">Roseibium aggregatum</name>
    <dbReference type="NCBI Taxonomy" id="187304"/>
    <lineage>
        <taxon>Bacteria</taxon>
        <taxon>Pseudomonadati</taxon>
        <taxon>Pseudomonadota</taxon>
        <taxon>Alphaproteobacteria</taxon>
        <taxon>Hyphomicrobiales</taxon>
        <taxon>Stappiaceae</taxon>
        <taxon>Roseibium</taxon>
    </lineage>
</organism>
<gene>
    <name evidence="6" type="ORF">HK439_19450</name>
</gene>
<dbReference type="AlphaFoldDB" id="A0A926NZR3"/>
<evidence type="ECO:0000256" key="1">
    <source>
        <dbReference type="ARBA" id="ARBA00023015"/>
    </source>
</evidence>
<dbReference type="Gene3D" id="3.30.450.40">
    <property type="match status" value="1"/>
</dbReference>
<evidence type="ECO:0000259" key="5">
    <source>
        <dbReference type="PROSITE" id="PS51078"/>
    </source>
</evidence>
<dbReference type="SMART" id="SM00346">
    <property type="entry name" value="HTH_ICLR"/>
    <property type="match status" value="1"/>
</dbReference>
<keyword evidence="2" id="KW-0238">DNA-binding</keyword>
<dbReference type="InterPro" id="IPR050707">
    <property type="entry name" value="HTH_MetabolicPath_Reg"/>
</dbReference>
<reference evidence="6" key="1">
    <citation type="submission" date="2020-05" db="EMBL/GenBank/DDBJ databases">
        <title>Identification of trans-AT polyketide cluster in two marine bacteria, producers of a novel glutaramide-containing polyketide sesbanimide D and analogs.</title>
        <authorList>
            <person name="Kacar D."/>
            <person name="Rodriguez P."/>
            <person name="Canedo L."/>
            <person name="Gonzalez E."/>
            <person name="Galan B."/>
            <person name="De La Calle F."/>
            <person name="Garcia J.L."/>
        </authorList>
    </citation>
    <scope>NUCLEOTIDE SEQUENCE</scope>
    <source>
        <strain evidence="6">PHM038</strain>
    </source>
</reference>
<feature type="domain" description="IclR-ED" evidence="5">
    <location>
        <begin position="97"/>
        <end position="280"/>
    </location>
</feature>
<dbReference type="PROSITE" id="PS51078">
    <property type="entry name" value="ICLR_ED"/>
    <property type="match status" value="1"/>
</dbReference>
<dbReference type="Pfam" id="PF09339">
    <property type="entry name" value="HTH_IclR"/>
    <property type="match status" value="1"/>
</dbReference>
<dbReference type="SUPFAM" id="SSF46785">
    <property type="entry name" value="Winged helix' DNA-binding domain"/>
    <property type="match status" value="1"/>
</dbReference>
<name>A0A926NZR3_9HYPH</name>
<accession>A0A926NZR3</accession>
<dbReference type="InterPro" id="IPR014757">
    <property type="entry name" value="Tscrpt_reg_IclR_C"/>
</dbReference>
<evidence type="ECO:0000259" key="4">
    <source>
        <dbReference type="PROSITE" id="PS51077"/>
    </source>
</evidence>
<dbReference type="GO" id="GO:0045892">
    <property type="term" value="P:negative regulation of DNA-templated transcription"/>
    <property type="evidence" value="ECO:0007669"/>
    <property type="project" value="TreeGrafter"/>
</dbReference>
<dbReference type="InterPro" id="IPR005471">
    <property type="entry name" value="Tscrpt_reg_IclR_N"/>
</dbReference>
<keyword evidence="1" id="KW-0805">Transcription regulation</keyword>
<evidence type="ECO:0000313" key="7">
    <source>
        <dbReference type="Proteomes" id="UP000598467"/>
    </source>
</evidence>
<dbReference type="InterPro" id="IPR036388">
    <property type="entry name" value="WH-like_DNA-bd_sf"/>
</dbReference>
<dbReference type="PANTHER" id="PTHR30136">
    <property type="entry name" value="HELIX-TURN-HELIX TRANSCRIPTIONAL REGULATOR, ICLR FAMILY"/>
    <property type="match status" value="1"/>
</dbReference>
<evidence type="ECO:0000256" key="2">
    <source>
        <dbReference type="ARBA" id="ARBA00023125"/>
    </source>
</evidence>
<keyword evidence="3" id="KW-0804">Transcription</keyword>
<evidence type="ECO:0000313" key="6">
    <source>
        <dbReference type="EMBL" id="MBD1548444.1"/>
    </source>
</evidence>